<evidence type="ECO:0000256" key="8">
    <source>
        <dbReference type="ARBA" id="ARBA00022562"/>
    </source>
</evidence>
<keyword evidence="7" id="KW-1032">Host cell membrane</keyword>
<dbReference type="Gene3D" id="2.70.20.30">
    <property type="entry name" value="HRSV-S2 matrix protein, N-terminal domain"/>
    <property type="match status" value="1"/>
</dbReference>
<evidence type="ECO:0000256" key="2">
    <source>
        <dbReference type="ARBA" id="ARBA00004192"/>
    </source>
</evidence>
<evidence type="ECO:0000256" key="11">
    <source>
        <dbReference type="ARBA" id="ARBA00023136"/>
    </source>
</evidence>
<keyword evidence="12" id="KW-1035">Host cytoplasm</keyword>
<feature type="domain" description="Matrix protein N-terminal pneumovirus" evidence="15">
    <location>
        <begin position="1"/>
        <end position="126"/>
    </location>
</feature>
<evidence type="ECO:0000256" key="9">
    <source>
        <dbReference type="ARBA" id="ARBA00022844"/>
    </source>
</evidence>
<dbReference type="InterPro" id="IPR055461">
    <property type="entry name" value="Matrix_Pneumo_C"/>
</dbReference>
<dbReference type="GO" id="GO:0020002">
    <property type="term" value="C:host cell plasma membrane"/>
    <property type="evidence" value="ECO:0007669"/>
    <property type="project" value="UniProtKB-SubCell"/>
</dbReference>
<name>F1DFH7_9MONO</name>
<protein>
    <recommendedName>
        <fullName evidence="6">Matrix protein</fullName>
    </recommendedName>
    <alternativeName>
        <fullName evidence="14">M protein</fullName>
    </alternativeName>
</protein>
<organism evidence="17">
    <name type="scientific">Pneumovirus dog/Ane4/USA/2008</name>
    <dbReference type="NCBI Taxonomy" id="943151"/>
    <lineage>
        <taxon>Viruses</taxon>
        <taxon>Riboviria</taxon>
        <taxon>Orthornavirae</taxon>
        <taxon>Negarnaviricota</taxon>
        <taxon>Haploviricotina</taxon>
        <taxon>Monjiviricetes</taxon>
        <taxon>Mononegavirales</taxon>
        <taxon>Pneumoviridae</taxon>
        <taxon>Orthopneumovirus</taxon>
        <taxon>Orthopneumovirus muris</taxon>
        <taxon>murine pneumonia virus</taxon>
    </lineage>
</organism>
<evidence type="ECO:0000256" key="10">
    <source>
        <dbReference type="ARBA" id="ARBA00022870"/>
    </source>
</evidence>
<evidence type="ECO:0000259" key="15">
    <source>
        <dbReference type="Pfam" id="PF03393"/>
    </source>
</evidence>
<dbReference type="Pfam" id="PF03393">
    <property type="entry name" value="Matrix_Pneumo_N"/>
    <property type="match status" value="1"/>
</dbReference>
<keyword evidence="13" id="KW-0468">Viral matrix protein</keyword>
<evidence type="ECO:0000256" key="14">
    <source>
        <dbReference type="ARBA" id="ARBA00030420"/>
    </source>
</evidence>
<dbReference type="Pfam" id="PF23766">
    <property type="entry name" value="Matrix_Pneumo_C"/>
    <property type="match status" value="1"/>
</dbReference>
<dbReference type="GO" id="GO:0019031">
    <property type="term" value="C:viral envelope"/>
    <property type="evidence" value="ECO:0007669"/>
    <property type="project" value="InterPro"/>
</dbReference>
<dbReference type="GO" id="GO:0039660">
    <property type="term" value="F:structural constituent of virion"/>
    <property type="evidence" value="ECO:0007669"/>
    <property type="project" value="UniProtKB-KW"/>
</dbReference>
<sequence length="257" mass="28350">MEAYLVEMYHGVPYTAAIQLNLVEKHSANISLTVWIPMFQTSLPRNSVMDLLHDVTVICTQISTVHGPMIKVDLSSSNAGLATMPRQFLINAIIALDDWGNMEYEVPVAFDKKSFCVTILKPKNMLYTVPSITPTNRPTHELIAVCSFHNRVTLKSFTIPVFIRALSIRQQDLDSVEQAISSDVDHAITTARVAPYAGLTLVINITSTKGAFKLLKAGCQILAELGPYLTQVSLHDVIMNWKHTGTSYILKSSSTSG</sequence>
<keyword evidence="8" id="KW-1048">Host nucleus</keyword>
<evidence type="ECO:0000256" key="6">
    <source>
        <dbReference type="ARBA" id="ARBA00017678"/>
    </source>
</evidence>
<comment type="subcellular location">
    <subcellularLocation>
        <location evidence="4">Host cell membrane</location>
        <topology evidence="4">Peripheral membrane protein</topology>
        <orientation evidence="4">Cytoplasmic side</orientation>
    </subcellularLocation>
    <subcellularLocation>
        <location evidence="2">Host cytoplasm</location>
    </subcellularLocation>
    <subcellularLocation>
        <location evidence="1">Host nucleus</location>
    </subcellularLocation>
    <subcellularLocation>
        <location evidence="3">Virion</location>
    </subcellularLocation>
</comment>
<evidence type="ECO:0000256" key="4">
    <source>
        <dbReference type="ARBA" id="ARBA00004501"/>
    </source>
</evidence>
<dbReference type="GO" id="GO:0019068">
    <property type="term" value="P:virion assembly"/>
    <property type="evidence" value="ECO:0007669"/>
    <property type="project" value="InterPro"/>
</dbReference>
<feature type="domain" description="Matrix protein C-terminal" evidence="16">
    <location>
        <begin position="136"/>
        <end position="251"/>
    </location>
</feature>
<reference evidence="17" key="2">
    <citation type="journal article" date="2011" name="Vet. Microbiol.">
        <title>Genomic analysis of a pneumovirus isolated from dogs with acute respiratory disease.</title>
        <authorList>
            <person name="Renshaw R."/>
            <person name="Laverack M."/>
            <person name="Zylich N."/>
            <person name="Glaser A."/>
            <person name="Dubovi E."/>
        </authorList>
    </citation>
    <scope>NUCLEOTIDE SEQUENCE</scope>
    <source>
        <strain evidence="17">Ane4</strain>
    </source>
</reference>
<evidence type="ECO:0000259" key="16">
    <source>
        <dbReference type="Pfam" id="PF23766"/>
    </source>
</evidence>
<gene>
    <name evidence="17" type="primary">M</name>
</gene>
<keyword evidence="11" id="KW-0472">Membrane</keyword>
<comment type="similarity">
    <text evidence="5">Belongs to the pneumovirinae M protein family.</text>
</comment>
<dbReference type="GO" id="GO:0042025">
    <property type="term" value="C:host cell nucleus"/>
    <property type="evidence" value="ECO:0007669"/>
    <property type="project" value="UniProtKB-SubCell"/>
</dbReference>
<evidence type="ECO:0000313" key="17">
    <source>
        <dbReference type="EMBL" id="ADV03962.1"/>
    </source>
</evidence>
<dbReference type="InterPro" id="IPR043062">
    <property type="entry name" value="Pneu_matrix_N"/>
</dbReference>
<evidence type="ECO:0000256" key="12">
    <source>
        <dbReference type="ARBA" id="ARBA00023200"/>
    </source>
</evidence>
<proteinExistence type="inferred from homology"/>
<evidence type="ECO:0000256" key="13">
    <source>
        <dbReference type="ARBA" id="ARBA00023311"/>
    </source>
</evidence>
<dbReference type="GO" id="GO:0030430">
    <property type="term" value="C:host cell cytoplasm"/>
    <property type="evidence" value="ECO:0007669"/>
    <property type="project" value="UniProtKB-SubCell"/>
</dbReference>
<evidence type="ECO:0000256" key="7">
    <source>
        <dbReference type="ARBA" id="ARBA00022511"/>
    </source>
</evidence>
<dbReference type="InterPro" id="IPR005056">
    <property type="entry name" value="MATRX_N_pneumovirus"/>
</dbReference>
<evidence type="ECO:0000256" key="5">
    <source>
        <dbReference type="ARBA" id="ARBA00007564"/>
    </source>
</evidence>
<accession>F1DFH7</accession>
<keyword evidence="10" id="KW-1043">Host membrane</keyword>
<evidence type="ECO:0000256" key="1">
    <source>
        <dbReference type="ARBA" id="ARBA00004147"/>
    </source>
</evidence>
<reference evidence="17" key="1">
    <citation type="submission" date="2010-12" db="EMBL/GenBank/DDBJ databases">
        <authorList>
            <person name="Renshaw R.W."/>
            <person name="Dubovi E.J."/>
            <person name="Laverack M."/>
            <person name="Zylich N."/>
            <person name="Glaser A."/>
        </authorList>
    </citation>
    <scope>NUCLEOTIDE SEQUENCE</scope>
    <source>
        <strain evidence="17">Ane4</strain>
    </source>
</reference>
<keyword evidence="9" id="KW-0946">Virion</keyword>
<dbReference type="EMBL" id="HQ734815">
    <property type="protein sequence ID" value="ADV03962.1"/>
    <property type="molecule type" value="Viral_cRNA"/>
</dbReference>
<evidence type="ECO:0000256" key="3">
    <source>
        <dbReference type="ARBA" id="ARBA00004328"/>
    </source>
</evidence>